<dbReference type="InterPro" id="IPR008906">
    <property type="entry name" value="HATC_C_dom"/>
</dbReference>
<feature type="compositionally biased region" description="Acidic residues" evidence="6">
    <location>
        <begin position="303"/>
        <end position="321"/>
    </location>
</feature>
<dbReference type="InterPro" id="IPR052035">
    <property type="entry name" value="ZnF_BED_domain_contain"/>
</dbReference>
<sequence>MIIQTQHRYHGAREDECFFTGATSSLRKHISRSWESHGPIYLAKCEKNGVTPNPRALGDDEADEDEDQANLDGFVHAAPKWTREGLLEHVMQFVVEDDQAFTLVEKDTFRRILKYQRPATKDSDIPRRTKLQEEIMYKAGLVQRRLCERFKDITSEFSVTFDAWTSKSYDPYLAVTVHYIDAPNDKPNEWELKSEILGFTEIRGNHGGANTAATMMKVIDTYGIREKLGWVTGDNVGVNDRACRSIQRAPGVDRRDRPWKARQRRGRCMEHIVHLGAKAFIEALHPKKFKIKKTAKRGTAVAEDSDTNDDNDDEEDEEDEEWTADWAVMDNLPEGQEIDEPIDFDPGDLIGKVLAMINQRKLTLQRSAKKKGCHLLLIKWVRTRWGSMFDLIDRVITNRAAINKFCAVADDSNKVPNLKNKKYADYKISPEEWDMLELIREVLQEPRDAQAQFSSETMPTVARTLPILECLQERWENFADLFKFARVKAAIMKGLEKIRKWYTKTDDSDMYFICLALDPSIKVEYCKNKWDKKYFDAGMKSFNAAFDVYAKRSPSTPPPAKTGSKPDAASDSPAKGQGYGSSWLRAALRPRVEKEVVARDPRQELKDYLDCPLERDLPDPIRWWGHHASQYPILARMARDYLAIQGSSVPSERAFSSGGLTGTLLRNQLTPKTFEALQILKSGYKHGIIKADEEALAHEPKVWTVDDQR</sequence>
<evidence type="ECO:0000256" key="6">
    <source>
        <dbReference type="SAM" id="MobiDB-lite"/>
    </source>
</evidence>
<dbReference type="PANTHER" id="PTHR46481">
    <property type="entry name" value="ZINC FINGER BED DOMAIN-CONTAINING PROTEIN 4"/>
    <property type="match status" value="1"/>
</dbReference>
<feature type="region of interest" description="Disordered" evidence="6">
    <location>
        <begin position="553"/>
        <end position="580"/>
    </location>
</feature>
<organism evidence="8 9">
    <name type="scientific">Lyophyllum shimeji</name>
    <name type="common">Hon-shimeji</name>
    <name type="synonym">Tricholoma shimeji</name>
    <dbReference type="NCBI Taxonomy" id="47721"/>
    <lineage>
        <taxon>Eukaryota</taxon>
        <taxon>Fungi</taxon>
        <taxon>Dikarya</taxon>
        <taxon>Basidiomycota</taxon>
        <taxon>Agaricomycotina</taxon>
        <taxon>Agaricomycetes</taxon>
        <taxon>Agaricomycetidae</taxon>
        <taxon>Agaricales</taxon>
        <taxon>Tricholomatineae</taxon>
        <taxon>Lyophyllaceae</taxon>
        <taxon>Lyophyllum</taxon>
    </lineage>
</organism>
<feature type="region of interest" description="Disordered" evidence="6">
    <location>
        <begin position="295"/>
        <end position="321"/>
    </location>
</feature>
<protein>
    <submittedName>
        <fullName evidence="8">HAT family C-terminal dimerisation region</fullName>
    </submittedName>
</protein>
<evidence type="ECO:0000313" key="8">
    <source>
        <dbReference type="EMBL" id="GLB42145.1"/>
    </source>
</evidence>
<dbReference type="GO" id="GO:0046983">
    <property type="term" value="F:protein dimerization activity"/>
    <property type="evidence" value="ECO:0007669"/>
    <property type="project" value="InterPro"/>
</dbReference>
<dbReference type="PANTHER" id="PTHR46481:SF10">
    <property type="entry name" value="ZINC FINGER BED DOMAIN-CONTAINING PROTEIN 39"/>
    <property type="match status" value="1"/>
</dbReference>
<evidence type="ECO:0000256" key="2">
    <source>
        <dbReference type="ARBA" id="ARBA00022723"/>
    </source>
</evidence>
<dbReference type="Pfam" id="PF05699">
    <property type="entry name" value="Dimer_Tnp_hAT"/>
    <property type="match status" value="1"/>
</dbReference>
<gene>
    <name evidence="8" type="ORF">LshimejAT787_1101600</name>
</gene>
<dbReference type="GO" id="GO:0008270">
    <property type="term" value="F:zinc ion binding"/>
    <property type="evidence" value="ECO:0007669"/>
    <property type="project" value="UniProtKB-KW"/>
</dbReference>
<keyword evidence="9" id="KW-1185">Reference proteome</keyword>
<evidence type="ECO:0000256" key="3">
    <source>
        <dbReference type="ARBA" id="ARBA00022771"/>
    </source>
</evidence>
<keyword evidence="2" id="KW-0479">Metal-binding</keyword>
<dbReference type="EMBL" id="BRPK01000011">
    <property type="protein sequence ID" value="GLB42145.1"/>
    <property type="molecule type" value="Genomic_DNA"/>
</dbReference>
<dbReference type="OrthoDB" id="3058553at2759"/>
<reference evidence="8" key="1">
    <citation type="submission" date="2022-07" db="EMBL/GenBank/DDBJ databases">
        <title>The genome of Lyophyllum shimeji provides insight into the initial evolution of ectomycorrhizal fungal genome.</title>
        <authorList>
            <person name="Kobayashi Y."/>
            <person name="Shibata T."/>
            <person name="Hirakawa H."/>
            <person name="Shigenobu S."/>
            <person name="Nishiyama T."/>
            <person name="Yamada A."/>
            <person name="Hasebe M."/>
            <person name="Kawaguchi M."/>
        </authorList>
    </citation>
    <scope>NUCLEOTIDE SEQUENCE</scope>
    <source>
        <strain evidence="8">AT787</strain>
    </source>
</reference>
<dbReference type="GO" id="GO:0005634">
    <property type="term" value="C:nucleus"/>
    <property type="evidence" value="ECO:0007669"/>
    <property type="project" value="UniProtKB-SubCell"/>
</dbReference>
<keyword evidence="4" id="KW-0862">Zinc</keyword>
<proteinExistence type="predicted"/>
<name>A0A9P3US80_LYOSH</name>
<keyword evidence="3" id="KW-0863">Zinc-finger</keyword>
<dbReference type="Proteomes" id="UP001063166">
    <property type="component" value="Unassembled WGS sequence"/>
</dbReference>
<comment type="subcellular location">
    <subcellularLocation>
        <location evidence="1">Nucleus</location>
    </subcellularLocation>
</comment>
<dbReference type="AlphaFoldDB" id="A0A9P3US80"/>
<accession>A0A9P3US80</accession>
<dbReference type="SUPFAM" id="SSF53098">
    <property type="entry name" value="Ribonuclease H-like"/>
    <property type="match status" value="1"/>
</dbReference>
<keyword evidence="5" id="KW-0539">Nucleus</keyword>
<feature type="domain" description="HAT C-terminal dimerisation" evidence="7">
    <location>
        <begin position="604"/>
        <end position="682"/>
    </location>
</feature>
<evidence type="ECO:0000256" key="1">
    <source>
        <dbReference type="ARBA" id="ARBA00004123"/>
    </source>
</evidence>
<dbReference type="InterPro" id="IPR012337">
    <property type="entry name" value="RNaseH-like_sf"/>
</dbReference>
<evidence type="ECO:0000313" key="9">
    <source>
        <dbReference type="Proteomes" id="UP001063166"/>
    </source>
</evidence>
<evidence type="ECO:0000256" key="4">
    <source>
        <dbReference type="ARBA" id="ARBA00022833"/>
    </source>
</evidence>
<evidence type="ECO:0000259" key="7">
    <source>
        <dbReference type="Pfam" id="PF05699"/>
    </source>
</evidence>
<evidence type="ECO:0000256" key="5">
    <source>
        <dbReference type="ARBA" id="ARBA00023242"/>
    </source>
</evidence>
<comment type="caution">
    <text evidence="8">The sequence shown here is derived from an EMBL/GenBank/DDBJ whole genome shotgun (WGS) entry which is preliminary data.</text>
</comment>